<sequence>MQELENPIWAALNSAQQHFNIPTGAACRYPAEVAPFCAVAEQGVTLSAEDLAGVGDGYYFLGAMPSLPEGWSLQPLSGVLQMVYEGGPVEAPDASAIRVLAADDPAMVELTNIAFPGYFRSRTGEMGKYAGMHDEGGRLIALSGERMDLGQLREVSAVCTHPDFTGRGYARRLVEYIMYGMQQQGVRPMLHVGAANARAQGLYRSMGYVATRELPHARLVRV</sequence>
<organism evidence="4 5">
    <name type="scientific">Massilia eburnea</name>
    <dbReference type="NCBI Taxonomy" id="1776165"/>
    <lineage>
        <taxon>Bacteria</taxon>
        <taxon>Pseudomonadati</taxon>
        <taxon>Pseudomonadota</taxon>
        <taxon>Betaproteobacteria</taxon>
        <taxon>Burkholderiales</taxon>
        <taxon>Oxalobacteraceae</taxon>
        <taxon>Telluria group</taxon>
        <taxon>Massilia</taxon>
    </lineage>
</organism>
<gene>
    <name evidence="4" type="ORF">GM658_01050</name>
</gene>
<reference evidence="4 5" key="1">
    <citation type="submission" date="2019-11" db="EMBL/GenBank/DDBJ databases">
        <title>Type strains purchased from KCTC, JCM and DSMZ.</title>
        <authorList>
            <person name="Lu H."/>
        </authorList>
    </citation>
    <scope>NUCLEOTIDE SEQUENCE [LARGE SCALE GENOMIC DNA]</scope>
    <source>
        <strain evidence="4 5">JCM 31587</strain>
    </source>
</reference>
<keyword evidence="2" id="KW-0012">Acyltransferase</keyword>
<dbReference type="InterPro" id="IPR000182">
    <property type="entry name" value="GNAT_dom"/>
</dbReference>
<dbReference type="OrthoDB" id="9796919at2"/>
<dbReference type="Proteomes" id="UP000472320">
    <property type="component" value="Unassembled WGS sequence"/>
</dbReference>
<evidence type="ECO:0000313" key="5">
    <source>
        <dbReference type="Proteomes" id="UP000472320"/>
    </source>
</evidence>
<name>A0A6L6QBK9_9BURK</name>
<keyword evidence="5" id="KW-1185">Reference proteome</keyword>
<dbReference type="PROSITE" id="PS51186">
    <property type="entry name" value="GNAT"/>
    <property type="match status" value="1"/>
</dbReference>
<dbReference type="CDD" id="cd04301">
    <property type="entry name" value="NAT_SF"/>
    <property type="match status" value="1"/>
</dbReference>
<evidence type="ECO:0000256" key="2">
    <source>
        <dbReference type="ARBA" id="ARBA00023315"/>
    </source>
</evidence>
<evidence type="ECO:0000256" key="1">
    <source>
        <dbReference type="ARBA" id="ARBA00022679"/>
    </source>
</evidence>
<dbReference type="PANTHER" id="PTHR43420:SF3">
    <property type="entry name" value="N-ACETYLTRANSFERASE DOMAIN-CONTAINING PROTEIN"/>
    <property type="match status" value="1"/>
</dbReference>
<dbReference type="SUPFAM" id="SSF55729">
    <property type="entry name" value="Acyl-CoA N-acyltransferases (Nat)"/>
    <property type="match status" value="1"/>
</dbReference>
<dbReference type="RefSeq" id="WP_155452158.1">
    <property type="nucleotide sequence ID" value="NZ_WNKX01000001.1"/>
</dbReference>
<keyword evidence="1 4" id="KW-0808">Transferase</keyword>
<dbReference type="PANTHER" id="PTHR43420">
    <property type="entry name" value="ACETYLTRANSFERASE"/>
    <property type="match status" value="1"/>
</dbReference>
<dbReference type="InterPro" id="IPR013653">
    <property type="entry name" value="GCN5-like_dom"/>
</dbReference>
<evidence type="ECO:0000259" key="3">
    <source>
        <dbReference type="PROSITE" id="PS51186"/>
    </source>
</evidence>
<accession>A0A6L6QBK9</accession>
<dbReference type="Pfam" id="PF08445">
    <property type="entry name" value="FR47"/>
    <property type="match status" value="1"/>
</dbReference>
<dbReference type="GO" id="GO:0016747">
    <property type="term" value="F:acyltransferase activity, transferring groups other than amino-acyl groups"/>
    <property type="evidence" value="ECO:0007669"/>
    <property type="project" value="InterPro"/>
</dbReference>
<dbReference type="InterPro" id="IPR016181">
    <property type="entry name" value="Acyl_CoA_acyltransferase"/>
</dbReference>
<dbReference type="EMBL" id="WNKX01000001">
    <property type="protein sequence ID" value="MTW09176.1"/>
    <property type="molecule type" value="Genomic_DNA"/>
</dbReference>
<dbReference type="AlphaFoldDB" id="A0A6L6QBK9"/>
<feature type="domain" description="N-acetyltransferase" evidence="3">
    <location>
        <begin position="95"/>
        <end position="222"/>
    </location>
</feature>
<proteinExistence type="predicted"/>
<dbReference type="Gene3D" id="3.40.630.30">
    <property type="match status" value="1"/>
</dbReference>
<dbReference type="InterPro" id="IPR050680">
    <property type="entry name" value="YpeA/RimI_acetyltransf"/>
</dbReference>
<protein>
    <submittedName>
        <fullName evidence="4">GNAT family N-acetyltransferase</fullName>
    </submittedName>
</protein>
<comment type="caution">
    <text evidence="4">The sequence shown here is derived from an EMBL/GenBank/DDBJ whole genome shotgun (WGS) entry which is preliminary data.</text>
</comment>
<evidence type="ECO:0000313" key="4">
    <source>
        <dbReference type="EMBL" id="MTW09176.1"/>
    </source>
</evidence>